<dbReference type="Proteomes" id="UP000031599">
    <property type="component" value="Unassembled WGS sequence"/>
</dbReference>
<name>A0A0C2CZ88_9BACT</name>
<comment type="caution">
    <text evidence="1">The sequence shown here is derived from an EMBL/GenBank/DDBJ whole genome shotgun (WGS) entry which is preliminary data.</text>
</comment>
<dbReference type="AlphaFoldDB" id="A0A0C2CZ88"/>
<gene>
    <name evidence="1" type="ORF">DB30_06149</name>
</gene>
<dbReference type="Gene3D" id="3.30.2310.20">
    <property type="entry name" value="RelE-like"/>
    <property type="match status" value="1"/>
</dbReference>
<evidence type="ECO:0008006" key="3">
    <source>
        <dbReference type="Google" id="ProtNLM"/>
    </source>
</evidence>
<accession>A0A0C2CZ88</accession>
<proteinExistence type="predicted"/>
<protein>
    <recommendedName>
        <fullName evidence="3">Plasmid stabilization system protein</fullName>
    </recommendedName>
</protein>
<evidence type="ECO:0000313" key="2">
    <source>
        <dbReference type="Proteomes" id="UP000031599"/>
    </source>
</evidence>
<sequence>MLENPRAWTEIEPGIHRALLRKFPYAVIYRVRADVVQVATVTHQHREPGHWRGRG</sequence>
<reference evidence="1 2" key="1">
    <citation type="submission" date="2014-12" db="EMBL/GenBank/DDBJ databases">
        <title>Genome assembly of Enhygromyxa salina DSM 15201.</title>
        <authorList>
            <person name="Sharma G."/>
            <person name="Subramanian S."/>
        </authorList>
    </citation>
    <scope>NUCLEOTIDE SEQUENCE [LARGE SCALE GENOMIC DNA]</scope>
    <source>
        <strain evidence="1 2">DSM 15201</strain>
    </source>
</reference>
<dbReference type="RefSeq" id="WP_420870678.1">
    <property type="nucleotide sequence ID" value="NZ_JMCC02000062.1"/>
</dbReference>
<dbReference type="InterPro" id="IPR035093">
    <property type="entry name" value="RelE/ParE_toxin_dom_sf"/>
</dbReference>
<organism evidence="1 2">
    <name type="scientific">Enhygromyxa salina</name>
    <dbReference type="NCBI Taxonomy" id="215803"/>
    <lineage>
        <taxon>Bacteria</taxon>
        <taxon>Pseudomonadati</taxon>
        <taxon>Myxococcota</taxon>
        <taxon>Polyangia</taxon>
        <taxon>Nannocystales</taxon>
        <taxon>Nannocystaceae</taxon>
        <taxon>Enhygromyxa</taxon>
    </lineage>
</organism>
<evidence type="ECO:0000313" key="1">
    <source>
        <dbReference type="EMBL" id="KIG14960.1"/>
    </source>
</evidence>
<dbReference type="EMBL" id="JMCC02000062">
    <property type="protein sequence ID" value="KIG14960.1"/>
    <property type="molecule type" value="Genomic_DNA"/>
</dbReference>